<evidence type="ECO:0000313" key="3">
    <source>
        <dbReference type="Proteomes" id="UP001188597"/>
    </source>
</evidence>
<reference evidence="2" key="1">
    <citation type="submission" date="2022-12" db="EMBL/GenBank/DDBJ databases">
        <title>Draft genome assemblies for two species of Escallonia (Escalloniales).</title>
        <authorList>
            <person name="Chanderbali A."/>
            <person name="Dervinis C."/>
            <person name="Anghel I."/>
            <person name="Soltis D."/>
            <person name="Soltis P."/>
            <person name="Zapata F."/>
        </authorList>
    </citation>
    <scope>NUCLEOTIDE SEQUENCE</scope>
    <source>
        <strain evidence="2">UCBG64.0493</strain>
        <tissue evidence="2">Leaf</tissue>
    </source>
</reference>
<feature type="transmembrane region" description="Helical" evidence="1">
    <location>
        <begin position="126"/>
        <end position="158"/>
    </location>
</feature>
<dbReference type="PANTHER" id="PTHR15907">
    <property type="entry name" value="DUF614 FAMILY PROTEIN-RELATED"/>
    <property type="match status" value="1"/>
</dbReference>
<protein>
    <submittedName>
        <fullName evidence="2">Uncharacterized protein</fullName>
    </submittedName>
</protein>
<keyword evidence="3" id="KW-1185">Reference proteome</keyword>
<sequence>MYSSSSTDYQKFMASPPPTAPYGSQPVMGTPLGFSAPSQVPSHWSTGLCDCSSDCSNCCITCWCPCITFGQIAEIVDKGSTCKSNELIDKFLVYTSPQVEKYMLNFPPFLCYGSGEVYDDKGFKGLFWWSLIAACVVSGALYALITMVTGCGCMYSCFYRSKMRSQYMLPENPCGDCLVHCCCDACALCQEYRELKHRGFDMSLGWQENVDRQNRGVAMASVAPPVQGGMNRY</sequence>
<evidence type="ECO:0000256" key="1">
    <source>
        <dbReference type="SAM" id="Phobius"/>
    </source>
</evidence>
<comment type="caution">
    <text evidence="2">The sequence shown here is derived from an EMBL/GenBank/DDBJ whole genome shotgun (WGS) entry which is preliminary data.</text>
</comment>
<name>A0AA88V6W5_9ASTE</name>
<dbReference type="AlphaFoldDB" id="A0AA88V6W5"/>
<dbReference type="NCBIfam" id="TIGR01571">
    <property type="entry name" value="A_thal_Cys_rich"/>
    <property type="match status" value="1"/>
</dbReference>
<dbReference type="Proteomes" id="UP001188597">
    <property type="component" value="Unassembled WGS sequence"/>
</dbReference>
<proteinExistence type="predicted"/>
<keyword evidence="1" id="KW-1133">Transmembrane helix</keyword>
<keyword evidence="1" id="KW-0812">Transmembrane</keyword>
<accession>A0AA88V6W5</accession>
<dbReference type="InterPro" id="IPR006461">
    <property type="entry name" value="PLAC_motif_containing"/>
</dbReference>
<evidence type="ECO:0000313" key="2">
    <source>
        <dbReference type="EMBL" id="KAK3002393.1"/>
    </source>
</evidence>
<dbReference type="Pfam" id="PF04749">
    <property type="entry name" value="PLAC8"/>
    <property type="match status" value="1"/>
</dbReference>
<dbReference type="EMBL" id="JAVXUP010002604">
    <property type="protein sequence ID" value="KAK3002393.1"/>
    <property type="molecule type" value="Genomic_DNA"/>
</dbReference>
<gene>
    <name evidence="2" type="ORF">RJ639_020873</name>
</gene>
<keyword evidence="1" id="KW-0472">Membrane</keyword>
<organism evidence="2 3">
    <name type="scientific">Escallonia herrerae</name>
    <dbReference type="NCBI Taxonomy" id="1293975"/>
    <lineage>
        <taxon>Eukaryota</taxon>
        <taxon>Viridiplantae</taxon>
        <taxon>Streptophyta</taxon>
        <taxon>Embryophyta</taxon>
        <taxon>Tracheophyta</taxon>
        <taxon>Spermatophyta</taxon>
        <taxon>Magnoliopsida</taxon>
        <taxon>eudicotyledons</taxon>
        <taxon>Gunneridae</taxon>
        <taxon>Pentapetalae</taxon>
        <taxon>asterids</taxon>
        <taxon>campanulids</taxon>
        <taxon>Escalloniales</taxon>
        <taxon>Escalloniaceae</taxon>
        <taxon>Escallonia</taxon>
    </lineage>
</organism>